<feature type="transmembrane region" description="Helical" evidence="6">
    <location>
        <begin position="280"/>
        <end position="302"/>
    </location>
</feature>
<dbReference type="InterPro" id="IPR003838">
    <property type="entry name" value="ABC3_permease_C"/>
</dbReference>
<sequence>MVLHRRIIRELRQGWVKYGAMAFLLILSLSLVVSLAGGADTIVNTMESTFQTSHVEDGEFQVHVPLNDSQLNELKDLGAKVEEKFYFDAQSEQGTSLRIFKNRDYINQIKLDEGSDPQNDNEIILEKHLADNLGLSIGDNFVLAGNTYQISGIGSVPDYSNVVKNITDVLSDIKKFSVCFVSTDRFNELTKDNDNVAHEYSYILENGCTHDKVKNYITNMDFDKTKITNPYMKQIVEQLESGKENLTNTSFKYSNLTFFLKANDNQRITSCEDDVAINKMAALVAGVIILLLIAYMLSVFSVHNIEKESAIIGTLYSMGYVKKELIRHFMILPVALTVVSSVFGTVLGFLLIPSKVLSSSNYFSFPKAIGTYPLYLIAFGILMPIIITALVNYFVLNGKLKAEPLKLLRKEKKQTKIANVDLKNMGFINRYRIRQLIREIRGNITLFFGLFIAILLMMLGFCIFGSIDNYVNGITKDVNYQYQYILSYPMQESPPKAEIAYTKGLNTKFDLTGGDMGVTLQGIEKDNVYFDFDVKSENNEVFISDSAALKFNWKIGDSITLEDTTANRSYKFKVKDVVHFANGLYIFMDINNMRKVFDQKEGYFNTLLSEDKLDLESGRIASVITKNEMEAAAHQMYAMMSDMIVTIVAASVVLFVIVMYLLLKMMIDKATFSISLIKVFGYSQKEVKKLYLGCNLYTVLITTLISLPITKKIISMIYPSFISNVSAGMPTVMPVYLYLIMIGIIMGSYLLVNVLLSRHLKKVSLVEILKERE</sequence>
<evidence type="ECO:0000256" key="3">
    <source>
        <dbReference type="ARBA" id="ARBA00022692"/>
    </source>
</evidence>
<evidence type="ECO:0000313" key="9">
    <source>
        <dbReference type="Proteomes" id="UP000199701"/>
    </source>
</evidence>
<feature type="transmembrane region" description="Helical" evidence="6">
    <location>
        <begin position="444"/>
        <end position="467"/>
    </location>
</feature>
<feature type="transmembrane region" description="Helical" evidence="6">
    <location>
        <begin position="372"/>
        <end position="396"/>
    </location>
</feature>
<dbReference type="Proteomes" id="UP000199701">
    <property type="component" value="Unassembled WGS sequence"/>
</dbReference>
<organism evidence="8 9">
    <name type="scientific">[Clostridium] fimetarium</name>
    <dbReference type="NCBI Taxonomy" id="99656"/>
    <lineage>
        <taxon>Bacteria</taxon>
        <taxon>Bacillati</taxon>
        <taxon>Bacillota</taxon>
        <taxon>Clostridia</taxon>
        <taxon>Lachnospirales</taxon>
        <taxon>Lachnospiraceae</taxon>
    </lineage>
</organism>
<dbReference type="EMBL" id="FOJI01000006">
    <property type="protein sequence ID" value="SEW18201.1"/>
    <property type="molecule type" value="Genomic_DNA"/>
</dbReference>
<reference evidence="8 9" key="1">
    <citation type="submission" date="2016-10" db="EMBL/GenBank/DDBJ databases">
        <authorList>
            <person name="de Groot N.N."/>
        </authorList>
    </citation>
    <scope>NUCLEOTIDE SEQUENCE [LARGE SCALE GENOMIC DNA]</scope>
    <source>
        <strain evidence="8 9">DSM 9179</strain>
    </source>
</reference>
<evidence type="ECO:0000256" key="4">
    <source>
        <dbReference type="ARBA" id="ARBA00022989"/>
    </source>
</evidence>
<evidence type="ECO:0000259" key="7">
    <source>
        <dbReference type="Pfam" id="PF02687"/>
    </source>
</evidence>
<dbReference type="GO" id="GO:0005886">
    <property type="term" value="C:plasma membrane"/>
    <property type="evidence" value="ECO:0007669"/>
    <property type="project" value="UniProtKB-SubCell"/>
</dbReference>
<evidence type="ECO:0000313" key="8">
    <source>
        <dbReference type="EMBL" id="SEW18201.1"/>
    </source>
</evidence>
<dbReference type="Pfam" id="PF02687">
    <property type="entry name" value="FtsX"/>
    <property type="match status" value="2"/>
</dbReference>
<feature type="domain" description="ABC3 transporter permease C-terminal" evidence="7">
    <location>
        <begin position="647"/>
        <end position="764"/>
    </location>
</feature>
<keyword evidence="3 6" id="KW-0812">Transmembrane</keyword>
<proteinExistence type="predicted"/>
<accession>A0A1I0PVE2</accession>
<protein>
    <submittedName>
        <fullName evidence="8">Putative ABC transport system permease protein</fullName>
    </submittedName>
</protein>
<dbReference type="RefSeq" id="WP_092452997.1">
    <property type="nucleotide sequence ID" value="NZ_FOJI01000006.1"/>
</dbReference>
<name>A0A1I0PVE2_9FIRM</name>
<evidence type="ECO:0000256" key="6">
    <source>
        <dbReference type="SAM" id="Phobius"/>
    </source>
</evidence>
<keyword evidence="2" id="KW-1003">Cell membrane</keyword>
<gene>
    <name evidence="8" type="ORF">SAMN05421659_10621</name>
</gene>
<feature type="transmembrane region" description="Helical" evidence="6">
    <location>
        <begin position="329"/>
        <end position="352"/>
    </location>
</feature>
<keyword evidence="4 6" id="KW-1133">Transmembrane helix</keyword>
<feature type="domain" description="ABC3 transporter permease C-terminal" evidence="7">
    <location>
        <begin position="284"/>
        <end position="389"/>
    </location>
</feature>
<feature type="transmembrane region" description="Helical" evidence="6">
    <location>
        <begin position="735"/>
        <end position="756"/>
    </location>
</feature>
<feature type="transmembrane region" description="Helical" evidence="6">
    <location>
        <begin position="643"/>
        <end position="663"/>
    </location>
</feature>
<evidence type="ECO:0000256" key="1">
    <source>
        <dbReference type="ARBA" id="ARBA00004651"/>
    </source>
</evidence>
<evidence type="ECO:0000256" key="5">
    <source>
        <dbReference type="ARBA" id="ARBA00023136"/>
    </source>
</evidence>
<dbReference type="AlphaFoldDB" id="A0A1I0PVE2"/>
<dbReference type="PANTHER" id="PTHR30287">
    <property type="entry name" value="MEMBRANE COMPONENT OF PREDICTED ABC SUPERFAMILY METABOLITE UPTAKE TRANSPORTER"/>
    <property type="match status" value="1"/>
</dbReference>
<comment type="subcellular location">
    <subcellularLocation>
        <location evidence="1">Cell membrane</location>
        <topology evidence="1">Multi-pass membrane protein</topology>
    </subcellularLocation>
</comment>
<dbReference type="OrthoDB" id="2934570at2"/>
<dbReference type="STRING" id="99656.SAMN05421659_10621"/>
<dbReference type="PANTHER" id="PTHR30287:SF1">
    <property type="entry name" value="INNER MEMBRANE PROTEIN"/>
    <property type="match status" value="1"/>
</dbReference>
<feature type="transmembrane region" description="Helical" evidence="6">
    <location>
        <begin position="690"/>
        <end position="709"/>
    </location>
</feature>
<evidence type="ECO:0000256" key="2">
    <source>
        <dbReference type="ARBA" id="ARBA00022475"/>
    </source>
</evidence>
<keyword evidence="9" id="KW-1185">Reference proteome</keyword>
<keyword evidence="5 6" id="KW-0472">Membrane</keyword>
<dbReference type="InterPro" id="IPR038766">
    <property type="entry name" value="Membrane_comp_ABC_pdt"/>
</dbReference>